<protein>
    <submittedName>
        <fullName evidence="1">Sensor histidine kinase</fullName>
    </submittedName>
</protein>
<gene>
    <name evidence="1" type="ORF">EVA_20926</name>
</gene>
<sequence length="104" mass="11630">MAFIFVAILIAIASVVVSDLLIKDLAQEERRKMEIWSEATRVMTSENPSLNMNLILKIIQGNTSIPVILCDGRDSVVSYNNLEIPVSDVNDFLHKKVSELKAKN</sequence>
<organism evidence="1">
    <name type="scientific">gut metagenome</name>
    <dbReference type="NCBI Taxonomy" id="749906"/>
    <lineage>
        <taxon>unclassified sequences</taxon>
        <taxon>metagenomes</taxon>
        <taxon>organismal metagenomes</taxon>
    </lineage>
</organism>
<keyword evidence="1" id="KW-0418">Kinase</keyword>
<keyword evidence="1" id="KW-0808">Transferase</keyword>
<evidence type="ECO:0000313" key="1">
    <source>
        <dbReference type="EMBL" id="EJW90967.1"/>
    </source>
</evidence>
<dbReference type="GO" id="GO:0016301">
    <property type="term" value="F:kinase activity"/>
    <property type="evidence" value="ECO:0007669"/>
    <property type="project" value="UniProtKB-KW"/>
</dbReference>
<dbReference type="EMBL" id="AMCI01008491">
    <property type="protein sequence ID" value="EJW90967.1"/>
    <property type="molecule type" value="Genomic_DNA"/>
</dbReference>
<dbReference type="AlphaFoldDB" id="J9FMY0"/>
<name>J9FMY0_9ZZZZ</name>
<proteinExistence type="predicted"/>
<comment type="caution">
    <text evidence="1">The sequence shown here is derived from an EMBL/GenBank/DDBJ whole genome shotgun (WGS) entry which is preliminary data.</text>
</comment>
<reference evidence="1" key="1">
    <citation type="journal article" date="2012" name="PLoS ONE">
        <title>Gene sets for utilization of primary and secondary nutrition supplies in the distal gut of endangered iberian lynx.</title>
        <authorList>
            <person name="Alcaide M."/>
            <person name="Messina E."/>
            <person name="Richter M."/>
            <person name="Bargiela R."/>
            <person name="Peplies J."/>
            <person name="Huws S.A."/>
            <person name="Newbold C.J."/>
            <person name="Golyshin P.N."/>
            <person name="Simon M.A."/>
            <person name="Lopez G."/>
            <person name="Yakimov M.M."/>
            <person name="Ferrer M."/>
        </authorList>
    </citation>
    <scope>NUCLEOTIDE SEQUENCE</scope>
</reference>
<feature type="non-terminal residue" evidence="1">
    <location>
        <position position="104"/>
    </location>
</feature>
<accession>J9FMY0</accession>